<evidence type="ECO:0000313" key="2">
    <source>
        <dbReference type="Proteomes" id="UP000664317"/>
    </source>
</evidence>
<comment type="caution">
    <text evidence="1">The sequence shown here is derived from an EMBL/GenBank/DDBJ whole genome shotgun (WGS) entry which is preliminary data.</text>
</comment>
<dbReference type="SUPFAM" id="SSF53448">
    <property type="entry name" value="Nucleotide-diphospho-sugar transferases"/>
    <property type="match status" value="1"/>
</dbReference>
<dbReference type="RefSeq" id="WP_206578709.1">
    <property type="nucleotide sequence ID" value="NZ_JAFKCT010000005.1"/>
</dbReference>
<protein>
    <submittedName>
        <fullName evidence="1">TIGR04282 family arsenosugar biosynthesis glycosyltransferase</fullName>
    </submittedName>
</protein>
<gene>
    <name evidence="1" type="ORF">J0A68_13325</name>
</gene>
<reference evidence="1 2" key="1">
    <citation type="submission" date="2021-03" db="EMBL/GenBank/DDBJ databases">
        <title>novel species isolated from a fishpond in China.</title>
        <authorList>
            <person name="Lu H."/>
            <person name="Cai Z."/>
        </authorList>
    </citation>
    <scope>NUCLEOTIDE SEQUENCE [LARGE SCALE GENOMIC DNA]</scope>
    <source>
        <strain evidence="1 2">H41</strain>
    </source>
</reference>
<dbReference type="NCBIfam" id="TIGR04282">
    <property type="entry name" value="glyco_like_cofC"/>
    <property type="match status" value="1"/>
</dbReference>
<dbReference type="EMBL" id="JAFKCT010000005">
    <property type="protein sequence ID" value="MBN7811930.1"/>
    <property type="molecule type" value="Genomic_DNA"/>
</dbReference>
<organism evidence="1 2">
    <name type="scientific">Algoriphagus oliviformis</name>
    <dbReference type="NCBI Taxonomy" id="2811231"/>
    <lineage>
        <taxon>Bacteria</taxon>
        <taxon>Pseudomonadati</taxon>
        <taxon>Bacteroidota</taxon>
        <taxon>Cytophagia</taxon>
        <taxon>Cytophagales</taxon>
        <taxon>Cyclobacteriaceae</taxon>
        <taxon>Algoriphagus</taxon>
    </lineage>
</organism>
<proteinExistence type="predicted"/>
<dbReference type="PANTHER" id="PTHR36529">
    <property type="entry name" value="SLL1095 PROTEIN"/>
    <property type="match status" value="1"/>
</dbReference>
<dbReference type="InterPro" id="IPR029044">
    <property type="entry name" value="Nucleotide-diphossugar_trans"/>
</dbReference>
<sequence length="201" mass="22403">MSCLIIFQKNATRGTVKTRIAATAGEDKALEIYNWLTSYTHGVAGEVKVDKFLFYSDFVPEDAEHHLPGYSFAVQEGGDLGERMSNAFRMVFSKGYSDAVIIGTDCPELHTSDLNSAFLVLSHNDLVIGPARDGGYYLLGMKGFYPQLFSGIPWSTATVLERTLDIADREGMDYEFLKIRSDVDTLEDWENFSSKTNPSRA</sequence>
<dbReference type="PANTHER" id="PTHR36529:SF1">
    <property type="entry name" value="GLYCOSYLTRANSFERASE"/>
    <property type="match status" value="1"/>
</dbReference>
<dbReference type="InterPro" id="IPR018641">
    <property type="entry name" value="Trfase_1_rSAM/seldom-assoc"/>
</dbReference>
<keyword evidence="2" id="KW-1185">Reference proteome</keyword>
<name>A0ABS3C723_9BACT</name>
<evidence type="ECO:0000313" key="1">
    <source>
        <dbReference type="EMBL" id="MBN7811930.1"/>
    </source>
</evidence>
<dbReference type="Gene3D" id="3.90.550.10">
    <property type="entry name" value="Spore Coat Polysaccharide Biosynthesis Protein SpsA, Chain A"/>
    <property type="match status" value="1"/>
</dbReference>
<dbReference type="Proteomes" id="UP000664317">
    <property type="component" value="Unassembled WGS sequence"/>
</dbReference>
<accession>A0ABS3C723</accession>
<dbReference type="Pfam" id="PF09837">
    <property type="entry name" value="DUF2064"/>
    <property type="match status" value="1"/>
</dbReference>